<organism evidence="2 3">
    <name type="scientific">Cryptosporangium arvum DSM 44712</name>
    <dbReference type="NCBI Taxonomy" id="927661"/>
    <lineage>
        <taxon>Bacteria</taxon>
        <taxon>Bacillati</taxon>
        <taxon>Actinomycetota</taxon>
        <taxon>Actinomycetes</taxon>
        <taxon>Cryptosporangiales</taxon>
        <taxon>Cryptosporangiaceae</taxon>
        <taxon>Cryptosporangium</taxon>
    </lineage>
</organism>
<keyword evidence="1" id="KW-0472">Membrane</keyword>
<keyword evidence="1" id="KW-1133">Transmembrane helix</keyword>
<keyword evidence="3" id="KW-1185">Reference proteome</keyword>
<comment type="caution">
    <text evidence="2">The sequence shown here is derived from an EMBL/GenBank/DDBJ whole genome shotgun (WGS) entry which is preliminary data.</text>
</comment>
<dbReference type="AlphaFoldDB" id="A0A010ZUW1"/>
<protein>
    <recommendedName>
        <fullName evidence="4">DUF4389 domain-containing protein</fullName>
    </recommendedName>
</protein>
<keyword evidence="1" id="KW-0812">Transmembrane</keyword>
<dbReference type="Proteomes" id="UP000021053">
    <property type="component" value="Unassembled WGS sequence"/>
</dbReference>
<evidence type="ECO:0000313" key="2">
    <source>
        <dbReference type="EMBL" id="EXG82484.1"/>
    </source>
</evidence>
<evidence type="ECO:0000313" key="3">
    <source>
        <dbReference type="Proteomes" id="UP000021053"/>
    </source>
</evidence>
<feature type="transmembrane region" description="Helical" evidence="1">
    <location>
        <begin position="259"/>
        <end position="285"/>
    </location>
</feature>
<sequence>MRTRQTVLLIFGVLSLVVTLVLLAIAGPLLWAHATRRDADGFYVLPSQRLASPTVAITSEPMAIFAHMHGGYADRMTDRLGTVRVTADDLGGHDVFLGIARTADVTAYLSPASYDVVSGVYGGRADYRRHDGAGALSGTPAEQAFWVASADGAGRRTLTWSVRPGDWTLVVMNSDANPGVDVDARAGLRTDALLPAGGWFLGAALVSALLAAGLLVGAVAGVSHEPGPAPGTGTPGAYPVRVDARLDQPLHRGLWLVKWLLAIPHFVVLAFLWLAFGLLTVVAWVSILLTGRYPKGVFAFNVGVLRWHWRVVYYAMTLGTDEYPPFRLDTGGTDPGSVSVLPPAPPAAPAPATGDELARI</sequence>
<dbReference type="EMBL" id="JFBT01000001">
    <property type="protein sequence ID" value="EXG82484.1"/>
    <property type="molecule type" value="Genomic_DNA"/>
</dbReference>
<accession>A0A010ZUW1</accession>
<name>A0A010ZUW1_9ACTN</name>
<dbReference type="HOGENOM" id="CLU_040514_0_0_11"/>
<gene>
    <name evidence="2" type="ORF">CryarDRAFT_3672</name>
</gene>
<dbReference type="RefSeq" id="WP_051570542.1">
    <property type="nucleotide sequence ID" value="NZ_KK073874.1"/>
</dbReference>
<feature type="transmembrane region" description="Helical" evidence="1">
    <location>
        <begin position="199"/>
        <end position="222"/>
    </location>
</feature>
<dbReference type="PATRIC" id="fig|927661.3.peg.3635"/>
<dbReference type="Pfam" id="PF14333">
    <property type="entry name" value="DUF4389"/>
    <property type="match status" value="1"/>
</dbReference>
<dbReference type="InterPro" id="IPR025498">
    <property type="entry name" value="DUF4389"/>
</dbReference>
<evidence type="ECO:0000256" key="1">
    <source>
        <dbReference type="SAM" id="Phobius"/>
    </source>
</evidence>
<feature type="transmembrane region" description="Helical" evidence="1">
    <location>
        <begin position="6"/>
        <end position="31"/>
    </location>
</feature>
<evidence type="ECO:0008006" key="4">
    <source>
        <dbReference type="Google" id="ProtNLM"/>
    </source>
</evidence>
<proteinExistence type="predicted"/>
<reference evidence="2 3" key="1">
    <citation type="submission" date="2013-07" db="EMBL/GenBank/DDBJ databases">
        <authorList>
            <consortium name="DOE Joint Genome Institute"/>
            <person name="Eisen J."/>
            <person name="Huntemann M."/>
            <person name="Han J."/>
            <person name="Chen A."/>
            <person name="Kyrpides N."/>
            <person name="Mavromatis K."/>
            <person name="Markowitz V."/>
            <person name="Palaniappan K."/>
            <person name="Ivanova N."/>
            <person name="Schaumberg A."/>
            <person name="Pati A."/>
            <person name="Liolios K."/>
            <person name="Nordberg H.P."/>
            <person name="Cantor M.N."/>
            <person name="Hua S.X."/>
            <person name="Woyke T."/>
        </authorList>
    </citation>
    <scope>NUCLEOTIDE SEQUENCE [LARGE SCALE GENOMIC DNA]</scope>
    <source>
        <strain evidence="2 3">DSM 44712</strain>
    </source>
</reference>